<proteinExistence type="predicted"/>
<protein>
    <submittedName>
        <fullName evidence="1">HAMP domain-containing protein</fullName>
    </submittedName>
</protein>
<gene>
    <name evidence="1" type="ORF">FRZ06_01080</name>
</gene>
<organism evidence="1 2">
    <name type="scientific">Anoxybacterium hadale</name>
    <dbReference type="NCBI Taxonomy" id="3408580"/>
    <lineage>
        <taxon>Bacteria</taxon>
        <taxon>Bacillati</taxon>
        <taxon>Bacillota</taxon>
        <taxon>Clostridia</taxon>
        <taxon>Peptostreptococcales</taxon>
        <taxon>Anaerovoracaceae</taxon>
        <taxon>Anoxybacterium</taxon>
    </lineage>
</organism>
<dbReference type="Proteomes" id="UP000594014">
    <property type="component" value="Chromosome"/>
</dbReference>
<evidence type="ECO:0000313" key="1">
    <source>
        <dbReference type="EMBL" id="QOX62040.1"/>
    </source>
</evidence>
<reference evidence="1" key="1">
    <citation type="submission" date="2019-08" db="EMBL/GenBank/DDBJ databases">
        <title>Genome sequence of Clostridiales bacterium MT110.</title>
        <authorList>
            <person name="Cao J."/>
        </authorList>
    </citation>
    <scope>NUCLEOTIDE SEQUENCE</scope>
    <source>
        <strain evidence="1">MT110</strain>
    </source>
</reference>
<accession>A0ACD1A6M2</accession>
<evidence type="ECO:0000313" key="2">
    <source>
        <dbReference type="Proteomes" id="UP000594014"/>
    </source>
</evidence>
<dbReference type="EMBL" id="CP042469">
    <property type="protein sequence ID" value="QOX62040.1"/>
    <property type="molecule type" value="Genomic_DNA"/>
</dbReference>
<name>A0ACD1A6M2_9FIRM</name>
<keyword evidence="2" id="KW-1185">Reference proteome</keyword>
<sequence>MHGLLSANRANKNKSLQGGKHDMKWYLNLKISSKLILSFLVVALISGSMGIYAIFNLKELDESDQELYQNTTVPLSVIGGISTEFQRTRAIARDMILAEDSEDIQASIAQIKEIRTKVDQMTMEFEASINSPEIISAFNQYKLTRVKFKIGLDEIVKLAEQNRDEEAIEMMSATGKSGIASKAYQEAIDQIVALQITAAGEKAALNEQQADKAIFVMSAVIGLVALLSILIGLLISSIITRPLRRTVHMIEEMSLGHFSERLNIQTKDEIGQMAGSMDSFADEIQTKVIGVMNMISAGDISVTIEPKDEQDEITPALKKTVETIRELNTEVQKLIHAATDGKLDIRGDSSRYSGAWMDMITGINGLIDAFVAPINLTAEYVERISKGDIPPVITEEYLGDFNEIKNNINNCIITMSDLLGKTMVLTLAIKEGKLDIRADDSEFNGDWGSMVRGMNDLIDAFVAPINVTAEYVERISKGDIPPKISDAYYGDFNETKNNINQCIDSMNGLLSETGKLITAAEEGRLDVRSESTDFEGDWKTLIDGVNSLADAYVKPINITSEYIDRISKGEIPDRIDEQYRGDFNVIIANLNRCIDIMNGLLRETNTLMGEAKQGILNSRANLDGFSGSWAELLDGVNQLVEAVAQPISEVTTVMNRIAQGDLQVSVRGNYQGEFGVLSSAVNNTVSDLNTVIGQISETIGEISEGNLAVSNIKGFKGDFVSISDSLNRILDSLNSVLGDINTASDQVSAGSKQVSGGSQALSQGASEQASAVQELTAYVGEVASKTKENAVSAGEANDLTHTVKGNAERGNKLMAEMLLAMKEINDASGNISKIIKVIDDIAFQTNILALNAAVEAARAGQHGKGFAVVAEEVRTLAARSAEAARNTTELIQGSIEKAAVGTDIAGNTAEALNEINAGITKIVDIIGNIANSSSEQAMGISQINTSLNQVSKVVQTNAATAEQSAASSQELSGQSEMLKEMVAKFQLKTESQISTDWNGELC</sequence>